<comment type="caution">
    <text evidence="6">The sequence shown here is derived from an EMBL/GenBank/DDBJ whole genome shotgun (WGS) entry which is preliminary data.</text>
</comment>
<proteinExistence type="inferred from homology"/>
<name>A0AAD1Y0K1_EUPCR</name>
<evidence type="ECO:0000313" key="6">
    <source>
        <dbReference type="EMBL" id="CAI2381490.1"/>
    </source>
</evidence>
<keyword evidence="5" id="KW-0813">Transport</keyword>
<keyword evidence="3 5" id="KW-1133">Transmembrane helix</keyword>
<keyword evidence="4 5" id="KW-0472">Membrane</keyword>
<keyword evidence="5" id="KW-0406">Ion transport</keyword>
<dbReference type="PANTHER" id="PTHR12483">
    <property type="entry name" value="SOLUTE CARRIER FAMILY 31 COPPER TRANSPORTERS"/>
    <property type="match status" value="1"/>
</dbReference>
<keyword evidence="7" id="KW-1185">Reference proteome</keyword>
<dbReference type="Pfam" id="PF04145">
    <property type="entry name" value="Ctr"/>
    <property type="match status" value="1"/>
</dbReference>
<evidence type="ECO:0000256" key="5">
    <source>
        <dbReference type="RuleBase" id="RU367022"/>
    </source>
</evidence>
<evidence type="ECO:0000256" key="1">
    <source>
        <dbReference type="ARBA" id="ARBA00004141"/>
    </source>
</evidence>
<evidence type="ECO:0000256" key="2">
    <source>
        <dbReference type="ARBA" id="ARBA00022692"/>
    </source>
</evidence>
<protein>
    <recommendedName>
        <fullName evidence="5">Copper transport protein</fullName>
    </recommendedName>
</protein>
<organism evidence="6 7">
    <name type="scientific">Euplotes crassus</name>
    <dbReference type="NCBI Taxonomy" id="5936"/>
    <lineage>
        <taxon>Eukaryota</taxon>
        <taxon>Sar</taxon>
        <taxon>Alveolata</taxon>
        <taxon>Ciliophora</taxon>
        <taxon>Intramacronucleata</taxon>
        <taxon>Spirotrichea</taxon>
        <taxon>Hypotrichia</taxon>
        <taxon>Euplotida</taxon>
        <taxon>Euplotidae</taxon>
        <taxon>Moneuplotes</taxon>
    </lineage>
</organism>
<dbReference type="AlphaFoldDB" id="A0AAD1Y0K1"/>
<keyword evidence="5" id="KW-0187">Copper transport</keyword>
<dbReference type="GO" id="GO:0005375">
    <property type="term" value="F:copper ion transmembrane transporter activity"/>
    <property type="evidence" value="ECO:0007669"/>
    <property type="project" value="UniProtKB-UniRule"/>
</dbReference>
<feature type="transmembrane region" description="Helical" evidence="5">
    <location>
        <begin position="127"/>
        <end position="144"/>
    </location>
</feature>
<feature type="transmembrane region" description="Helical" evidence="5">
    <location>
        <begin position="28"/>
        <end position="55"/>
    </location>
</feature>
<feature type="transmembrane region" description="Helical" evidence="5">
    <location>
        <begin position="102"/>
        <end position="121"/>
    </location>
</feature>
<dbReference type="EMBL" id="CAMPGE010023568">
    <property type="protein sequence ID" value="CAI2381490.1"/>
    <property type="molecule type" value="Genomic_DNA"/>
</dbReference>
<comment type="similarity">
    <text evidence="5">Belongs to the copper transporter (Ctr) (TC 1.A.56) family. SLC31A subfamily.</text>
</comment>
<evidence type="ECO:0000256" key="3">
    <source>
        <dbReference type="ARBA" id="ARBA00022989"/>
    </source>
</evidence>
<gene>
    <name evidence="6" type="ORF">ECRASSUSDP1_LOCUS22946</name>
</gene>
<keyword evidence="2 5" id="KW-0812">Transmembrane</keyword>
<reference evidence="6" key="1">
    <citation type="submission" date="2023-07" db="EMBL/GenBank/DDBJ databases">
        <authorList>
            <consortium name="AG Swart"/>
            <person name="Singh M."/>
            <person name="Singh A."/>
            <person name="Seah K."/>
            <person name="Emmerich C."/>
        </authorList>
    </citation>
    <scope>NUCLEOTIDE SEQUENCE</scope>
    <source>
        <strain evidence="6">DP1</strain>
    </source>
</reference>
<comment type="subcellular location">
    <subcellularLocation>
        <location evidence="1 5">Membrane</location>
        <topology evidence="1 5">Multi-pass membrane protein</topology>
    </subcellularLocation>
</comment>
<dbReference type="PANTHER" id="PTHR12483:SF27">
    <property type="entry name" value="COPPER TRANSPORT PROTEIN CTR1"/>
    <property type="match status" value="1"/>
</dbReference>
<sequence length="167" mass="19219">MQMDSICMFFYQSSEVIFLFESLHVSNLGAYIACLLFTFFIGFCLEIVTVAVNYLKHSAMFDLHKVDFGLVPCESRDKEKKESLLKQGYFVDDSCTRVQKRLLISLAYFLQITLGYLLMMIVMTYNFLLLLVAILGMVSGYILIQCLQSRIKIEISDLDNVLDGEKR</sequence>
<dbReference type="InterPro" id="IPR007274">
    <property type="entry name" value="Cop_transporter"/>
</dbReference>
<dbReference type="Proteomes" id="UP001295684">
    <property type="component" value="Unassembled WGS sequence"/>
</dbReference>
<accession>A0AAD1Y0K1</accession>
<dbReference type="GO" id="GO:0005886">
    <property type="term" value="C:plasma membrane"/>
    <property type="evidence" value="ECO:0007669"/>
    <property type="project" value="TreeGrafter"/>
</dbReference>
<evidence type="ECO:0000313" key="7">
    <source>
        <dbReference type="Proteomes" id="UP001295684"/>
    </source>
</evidence>
<evidence type="ECO:0000256" key="4">
    <source>
        <dbReference type="ARBA" id="ARBA00023136"/>
    </source>
</evidence>
<keyword evidence="5" id="KW-0186">Copper</keyword>